<gene>
    <name evidence="2" type="ORF">NDU88_009761</name>
</gene>
<dbReference type="Proteomes" id="UP001066276">
    <property type="component" value="Chromosome 6"/>
</dbReference>
<dbReference type="EMBL" id="JANPWB010000010">
    <property type="protein sequence ID" value="KAJ1143452.1"/>
    <property type="molecule type" value="Genomic_DNA"/>
</dbReference>
<proteinExistence type="predicted"/>
<evidence type="ECO:0000313" key="3">
    <source>
        <dbReference type="Proteomes" id="UP001066276"/>
    </source>
</evidence>
<organism evidence="2 3">
    <name type="scientific">Pleurodeles waltl</name>
    <name type="common">Iberian ribbed newt</name>
    <dbReference type="NCBI Taxonomy" id="8319"/>
    <lineage>
        <taxon>Eukaryota</taxon>
        <taxon>Metazoa</taxon>
        <taxon>Chordata</taxon>
        <taxon>Craniata</taxon>
        <taxon>Vertebrata</taxon>
        <taxon>Euteleostomi</taxon>
        <taxon>Amphibia</taxon>
        <taxon>Batrachia</taxon>
        <taxon>Caudata</taxon>
        <taxon>Salamandroidea</taxon>
        <taxon>Salamandridae</taxon>
        <taxon>Pleurodelinae</taxon>
        <taxon>Pleurodeles</taxon>
    </lineage>
</organism>
<keyword evidence="3" id="KW-1185">Reference proteome</keyword>
<name>A0AAV7QVG7_PLEWA</name>
<dbReference type="AlphaFoldDB" id="A0AAV7QVG7"/>
<sequence>MTSSTRGVLPALAPDSESSTILQPWAPANLADGSWSLLEQRGARIAPAAGVRHHDRAAGGPSEKGAEPTGAQILAAIESSSRATQTKIAAIAVDVNLLRADLRVLRGPREKILGPLWVNSHLWAIYATPCSVGVTRIREYLDGRRMPRLMEAQSEELEGEVSLDDLVEALG</sequence>
<protein>
    <submittedName>
        <fullName evidence="2">Uncharacterized protein</fullName>
    </submittedName>
</protein>
<evidence type="ECO:0000313" key="2">
    <source>
        <dbReference type="EMBL" id="KAJ1143452.1"/>
    </source>
</evidence>
<accession>A0AAV7QVG7</accession>
<feature type="region of interest" description="Disordered" evidence="1">
    <location>
        <begin position="49"/>
        <end position="68"/>
    </location>
</feature>
<evidence type="ECO:0000256" key="1">
    <source>
        <dbReference type="SAM" id="MobiDB-lite"/>
    </source>
</evidence>
<comment type="caution">
    <text evidence="2">The sequence shown here is derived from an EMBL/GenBank/DDBJ whole genome shotgun (WGS) entry which is preliminary data.</text>
</comment>
<reference evidence="2" key="1">
    <citation type="journal article" date="2022" name="bioRxiv">
        <title>Sequencing and chromosome-scale assembly of the giantPleurodeles waltlgenome.</title>
        <authorList>
            <person name="Brown T."/>
            <person name="Elewa A."/>
            <person name="Iarovenko S."/>
            <person name="Subramanian E."/>
            <person name="Araus A.J."/>
            <person name="Petzold A."/>
            <person name="Susuki M."/>
            <person name="Suzuki K.-i.T."/>
            <person name="Hayashi T."/>
            <person name="Toyoda A."/>
            <person name="Oliveira C."/>
            <person name="Osipova E."/>
            <person name="Leigh N.D."/>
            <person name="Simon A."/>
            <person name="Yun M.H."/>
        </authorList>
    </citation>
    <scope>NUCLEOTIDE SEQUENCE</scope>
    <source>
        <strain evidence="2">20211129_DDA</strain>
        <tissue evidence="2">Liver</tissue>
    </source>
</reference>